<dbReference type="AlphaFoldDB" id="B9YDG6"/>
<name>B9YDG6_9FIRM</name>
<gene>
    <name evidence="1" type="ORF">HOLDEFILI_03889</name>
</gene>
<proteinExistence type="predicted"/>
<reference evidence="1 2" key="1">
    <citation type="submission" date="2008-12" db="EMBL/GenBank/DDBJ databases">
        <authorList>
            <person name="Fulton L."/>
            <person name="Clifton S."/>
            <person name="Fulton B."/>
            <person name="Xu J."/>
            <person name="Minx P."/>
            <person name="Pepin K.H."/>
            <person name="Johnson M."/>
            <person name="Bhonagiri V."/>
            <person name="Nash W.E."/>
            <person name="Mardis E.R."/>
            <person name="Wilson R.K."/>
        </authorList>
    </citation>
    <scope>NUCLEOTIDE SEQUENCE [LARGE SCALE GENOMIC DNA]</scope>
    <source>
        <strain evidence="1 2">DSM 12042</strain>
    </source>
</reference>
<protein>
    <submittedName>
        <fullName evidence="1">Uncharacterized protein</fullName>
    </submittedName>
</protein>
<dbReference type="HOGENOM" id="CLU_099392_0_0_9"/>
<dbReference type="Proteomes" id="UP000005950">
    <property type="component" value="Unassembled WGS sequence"/>
</dbReference>
<dbReference type="eggNOG" id="ENOG5032S66">
    <property type="taxonomic scope" value="Bacteria"/>
</dbReference>
<accession>B9YDG6</accession>
<comment type="caution">
    <text evidence="1">The sequence shown here is derived from an EMBL/GenBank/DDBJ whole genome shotgun (WGS) entry which is preliminary data.</text>
</comment>
<organism evidence="1 2">
    <name type="scientific">Holdemania filiformis DSM 12042</name>
    <dbReference type="NCBI Taxonomy" id="545696"/>
    <lineage>
        <taxon>Bacteria</taxon>
        <taxon>Bacillati</taxon>
        <taxon>Bacillota</taxon>
        <taxon>Erysipelotrichia</taxon>
        <taxon>Erysipelotrichales</taxon>
        <taxon>Erysipelotrichaceae</taxon>
        <taxon>Holdemania</taxon>
    </lineage>
</organism>
<sequence length="187" mass="21801">MMILQNEICHIEIKVDETYTIGSADNHHYDVTLNPGHYGHNDFSKTLSIHINLGSREFQIALIGPFYSYDSDCAVLENDILTILQDNMITQIRITNASIIRNIMLDCFGCNFAIYKVKKGYIIYGEIEITMLDFNFEKQWSFSGKDIFASISGKEPFKILENSICLYDFEDNYYEIDFDENNSYRFR</sequence>
<dbReference type="EMBL" id="ACCF01000244">
    <property type="protein sequence ID" value="EEF65979.1"/>
    <property type="molecule type" value="Genomic_DNA"/>
</dbReference>
<reference evidence="1 2" key="2">
    <citation type="submission" date="2009-02" db="EMBL/GenBank/DDBJ databases">
        <title>Draft genome sequence of Holdemania filiformis DSM 12042.</title>
        <authorList>
            <person name="Sudarsanam P."/>
            <person name="Ley R."/>
            <person name="Guruge J."/>
            <person name="Turnbaugh P.J."/>
            <person name="Mahowald M."/>
            <person name="Liep D."/>
            <person name="Gordon J."/>
        </authorList>
    </citation>
    <scope>NUCLEOTIDE SEQUENCE [LARGE SCALE GENOMIC DNA]</scope>
    <source>
        <strain evidence="1 2">DSM 12042</strain>
    </source>
</reference>
<evidence type="ECO:0000313" key="1">
    <source>
        <dbReference type="EMBL" id="EEF65979.1"/>
    </source>
</evidence>
<evidence type="ECO:0000313" key="2">
    <source>
        <dbReference type="Proteomes" id="UP000005950"/>
    </source>
</evidence>
<dbReference type="STRING" id="545696.HOLDEFILI_03889"/>
<dbReference type="RefSeq" id="WP_006061026.1">
    <property type="nucleotide sequence ID" value="NZ_GG657562.1"/>
</dbReference>